<reference evidence="5" key="1">
    <citation type="submission" date="2020-09" db="EMBL/GenBank/DDBJ databases">
        <title>Sphingomonas sp., a new species isolated from pork steak.</title>
        <authorList>
            <person name="Heidler von Heilborn D."/>
        </authorList>
    </citation>
    <scope>NUCLEOTIDE SEQUENCE [LARGE SCALE GENOMIC DNA]</scope>
</reference>
<organism evidence="4 5">
    <name type="scientific">Sphingomonas aliaeris</name>
    <dbReference type="NCBI Taxonomy" id="2759526"/>
    <lineage>
        <taxon>Bacteria</taxon>
        <taxon>Pseudomonadati</taxon>
        <taxon>Pseudomonadota</taxon>
        <taxon>Alphaproteobacteria</taxon>
        <taxon>Sphingomonadales</taxon>
        <taxon>Sphingomonadaceae</taxon>
        <taxon>Sphingomonas</taxon>
    </lineage>
</organism>
<sequence>MAKAIGVGIIGIQPDRSWGAIAHVPALRLLPDQYRIEAVSTTRIESARAAAEHYDIPRHFASVEDLCACDAVDLVAVTVKVPAHLALVRTALAAGKHVYCEWPLGNGLDEAIEMADAARAAGVVATCGMQARFAPELAYARDLIADGYVGEVLSATLIGNGGVWGPVVPPADAYNADVTNGATMLTIPLGHTLDGVAQILGDLVQVSARLGNRRTEQLVLGENRTVPLTAPDQIMLHGVLKGGALLSVHYRGGMPAGTGFLLEINGTAGDLQISGPVGHAQLADLQISGARSGEALAPLSVPAKYSGDADLPAVIGNVYRSYRQLANDIATGSRLAPSFDAAVARHRMIAAIEASAAAGGRSIDITDG</sequence>
<evidence type="ECO:0000313" key="5">
    <source>
        <dbReference type="Proteomes" id="UP000595894"/>
    </source>
</evidence>
<dbReference type="GO" id="GO:0016491">
    <property type="term" value="F:oxidoreductase activity"/>
    <property type="evidence" value="ECO:0007669"/>
    <property type="project" value="UniProtKB-KW"/>
</dbReference>
<evidence type="ECO:0000259" key="3">
    <source>
        <dbReference type="Pfam" id="PF22685"/>
    </source>
</evidence>
<proteinExistence type="predicted"/>
<keyword evidence="1" id="KW-0560">Oxidoreductase</keyword>
<dbReference type="Pfam" id="PF22685">
    <property type="entry name" value="Gal80p_C-like"/>
    <property type="match status" value="1"/>
</dbReference>
<feature type="domain" description="Gal80p-like C-terminal" evidence="3">
    <location>
        <begin position="135"/>
        <end position="275"/>
    </location>
</feature>
<accession>A0A974NVD6</accession>
<dbReference type="Pfam" id="PF01408">
    <property type="entry name" value="GFO_IDH_MocA"/>
    <property type="match status" value="1"/>
</dbReference>
<dbReference type="InterPro" id="IPR000683">
    <property type="entry name" value="Gfo/Idh/MocA-like_OxRdtase_N"/>
</dbReference>
<dbReference type="RefSeq" id="WP_202094365.1">
    <property type="nucleotide sequence ID" value="NZ_CP061035.1"/>
</dbReference>
<dbReference type="Proteomes" id="UP000595894">
    <property type="component" value="Chromosome"/>
</dbReference>
<name>A0A974NVD6_9SPHN</name>
<dbReference type="PANTHER" id="PTHR43818:SF11">
    <property type="entry name" value="BCDNA.GH03377"/>
    <property type="match status" value="1"/>
</dbReference>
<dbReference type="SUPFAM" id="SSF51735">
    <property type="entry name" value="NAD(P)-binding Rossmann-fold domains"/>
    <property type="match status" value="1"/>
</dbReference>
<dbReference type="Gene3D" id="3.40.50.720">
    <property type="entry name" value="NAD(P)-binding Rossmann-like Domain"/>
    <property type="match status" value="1"/>
</dbReference>
<evidence type="ECO:0000259" key="2">
    <source>
        <dbReference type="Pfam" id="PF01408"/>
    </source>
</evidence>
<evidence type="ECO:0000256" key="1">
    <source>
        <dbReference type="ARBA" id="ARBA00023002"/>
    </source>
</evidence>
<protein>
    <submittedName>
        <fullName evidence="4">Gfo/Idh/MocA family oxidoreductase</fullName>
    </submittedName>
</protein>
<keyword evidence="5" id="KW-1185">Reference proteome</keyword>
<gene>
    <name evidence="4" type="ORF">H5J25_02325</name>
</gene>
<dbReference type="InterPro" id="IPR036291">
    <property type="entry name" value="NAD(P)-bd_dom_sf"/>
</dbReference>
<evidence type="ECO:0000313" key="4">
    <source>
        <dbReference type="EMBL" id="QQV77658.1"/>
    </source>
</evidence>
<dbReference type="EMBL" id="CP061035">
    <property type="protein sequence ID" value="QQV77658.1"/>
    <property type="molecule type" value="Genomic_DNA"/>
</dbReference>
<dbReference type="SUPFAM" id="SSF55347">
    <property type="entry name" value="Glyceraldehyde-3-phosphate dehydrogenase-like, C-terminal domain"/>
    <property type="match status" value="1"/>
</dbReference>
<feature type="domain" description="Gfo/Idh/MocA-like oxidoreductase N-terminal" evidence="2">
    <location>
        <begin position="7"/>
        <end position="127"/>
    </location>
</feature>
<dbReference type="Gene3D" id="3.30.360.10">
    <property type="entry name" value="Dihydrodipicolinate Reductase, domain 2"/>
    <property type="match status" value="1"/>
</dbReference>
<dbReference type="GO" id="GO:0000166">
    <property type="term" value="F:nucleotide binding"/>
    <property type="evidence" value="ECO:0007669"/>
    <property type="project" value="InterPro"/>
</dbReference>
<dbReference type="InterPro" id="IPR055080">
    <property type="entry name" value="Gal80p-like_C"/>
</dbReference>
<dbReference type="InterPro" id="IPR050463">
    <property type="entry name" value="Gfo/Idh/MocA_oxidrdct_glycsds"/>
</dbReference>
<dbReference type="KEGG" id="sari:H5J25_02325"/>
<dbReference type="AlphaFoldDB" id="A0A974NVD6"/>
<dbReference type="PANTHER" id="PTHR43818">
    <property type="entry name" value="BCDNA.GH03377"/>
    <property type="match status" value="1"/>
</dbReference>